<dbReference type="OrthoDB" id="9797736at2"/>
<evidence type="ECO:0000259" key="2">
    <source>
        <dbReference type="PROSITE" id="PS50983"/>
    </source>
</evidence>
<dbReference type="InterPro" id="IPR050902">
    <property type="entry name" value="ABC_Transporter_SBP"/>
</dbReference>
<sequence length="281" mass="29880">MKVFFFAVFIIWGSSSVKAAMPPERIITLSGALTETVDALGLGKNIVGTDVTSTYPASLSRVPKVSRNRSVSAEGLMAFRPGLVLAPEGDVPKEIQYQLKEAGIRFVSIRQEYSVNGALNFIRKVAAACGVQARGETLAKQTFVRVQAALSKVKSNPVTKGRVLFIYARGSGTMLVAGKGSSLDAIIRLAGARNAIQEFTDFKPYTTEALVKANPDAILMFDFGLSSLGGRQAVLAMPGVSLTNAGKSSRVIDMDGSLLTSFSTRLPDAIAGLNERLTASR</sequence>
<evidence type="ECO:0000313" key="4">
    <source>
        <dbReference type="Proteomes" id="UP000245647"/>
    </source>
</evidence>
<protein>
    <submittedName>
        <fullName evidence="3">Hemin ABC transporter substrate-binding protein</fullName>
    </submittedName>
</protein>
<dbReference type="InterPro" id="IPR002491">
    <property type="entry name" value="ABC_transptr_periplasmic_BD"/>
</dbReference>
<accession>A0A2U2PIY1</accession>
<evidence type="ECO:0000313" key="3">
    <source>
        <dbReference type="EMBL" id="PWG81363.1"/>
    </source>
</evidence>
<proteinExistence type="predicted"/>
<keyword evidence="1" id="KW-0732">Signal</keyword>
<organism evidence="3 4">
    <name type="scientific">Pararcticibacter amylolyticus</name>
    <dbReference type="NCBI Taxonomy" id="2173175"/>
    <lineage>
        <taxon>Bacteria</taxon>
        <taxon>Pseudomonadati</taxon>
        <taxon>Bacteroidota</taxon>
        <taxon>Sphingobacteriia</taxon>
        <taxon>Sphingobacteriales</taxon>
        <taxon>Sphingobacteriaceae</taxon>
        <taxon>Pararcticibacter</taxon>
    </lineage>
</organism>
<comment type="caution">
    <text evidence="3">The sequence shown here is derived from an EMBL/GenBank/DDBJ whole genome shotgun (WGS) entry which is preliminary data.</text>
</comment>
<dbReference type="PANTHER" id="PTHR30535:SF4">
    <property type="entry name" value="HEMIN-BINDING PERIPLASMIC PROTEIN HMUT"/>
    <property type="match status" value="1"/>
</dbReference>
<dbReference type="EMBL" id="QEAS01000005">
    <property type="protein sequence ID" value="PWG81363.1"/>
    <property type="molecule type" value="Genomic_DNA"/>
</dbReference>
<dbReference type="Proteomes" id="UP000245647">
    <property type="component" value="Unassembled WGS sequence"/>
</dbReference>
<gene>
    <name evidence="3" type="ORF">DDR33_07900</name>
</gene>
<dbReference type="Pfam" id="PF01497">
    <property type="entry name" value="Peripla_BP_2"/>
    <property type="match status" value="1"/>
</dbReference>
<reference evidence="3 4" key="1">
    <citation type="submission" date="2018-04" db="EMBL/GenBank/DDBJ databases">
        <title>Pedobacter chongqingensis sp. nov., isolated from a rottenly hemp rope.</title>
        <authorList>
            <person name="Cai Y."/>
        </authorList>
    </citation>
    <scope>NUCLEOTIDE SEQUENCE [LARGE SCALE GENOMIC DNA]</scope>
    <source>
        <strain evidence="3 4">FJ4-8</strain>
    </source>
</reference>
<dbReference type="Gene3D" id="3.40.50.1980">
    <property type="entry name" value="Nitrogenase molybdenum iron protein domain"/>
    <property type="match status" value="2"/>
</dbReference>
<evidence type="ECO:0000256" key="1">
    <source>
        <dbReference type="SAM" id="SignalP"/>
    </source>
</evidence>
<name>A0A2U2PIY1_9SPHI</name>
<dbReference type="SUPFAM" id="SSF53807">
    <property type="entry name" value="Helical backbone' metal receptor"/>
    <property type="match status" value="1"/>
</dbReference>
<dbReference type="RefSeq" id="WP_109415304.1">
    <property type="nucleotide sequence ID" value="NZ_QEAS01000005.1"/>
</dbReference>
<feature type="chain" id="PRO_5015768889" evidence="1">
    <location>
        <begin position="20"/>
        <end position="281"/>
    </location>
</feature>
<dbReference type="PROSITE" id="PS50983">
    <property type="entry name" value="FE_B12_PBP"/>
    <property type="match status" value="1"/>
</dbReference>
<dbReference type="AlphaFoldDB" id="A0A2U2PIY1"/>
<feature type="domain" description="Fe/B12 periplasmic-binding" evidence="2">
    <location>
        <begin position="25"/>
        <end position="281"/>
    </location>
</feature>
<keyword evidence="4" id="KW-1185">Reference proteome</keyword>
<dbReference type="PANTHER" id="PTHR30535">
    <property type="entry name" value="VITAMIN B12-BINDING PROTEIN"/>
    <property type="match status" value="1"/>
</dbReference>
<feature type="signal peptide" evidence="1">
    <location>
        <begin position="1"/>
        <end position="19"/>
    </location>
</feature>